<keyword evidence="3" id="KW-1185">Reference proteome</keyword>
<dbReference type="AlphaFoldDB" id="A0A7K1XSJ2"/>
<evidence type="ECO:0000259" key="1">
    <source>
        <dbReference type="PROSITE" id="PS01124"/>
    </source>
</evidence>
<dbReference type="GO" id="GO:0003700">
    <property type="term" value="F:DNA-binding transcription factor activity"/>
    <property type="evidence" value="ECO:0007669"/>
    <property type="project" value="InterPro"/>
</dbReference>
<dbReference type="InterPro" id="IPR046532">
    <property type="entry name" value="DUF6597"/>
</dbReference>
<comment type="caution">
    <text evidence="2">The sequence shown here is derived from an EMBL/GenBank/DDBJ whole genome shotgun (WGS) entry which is preliminary data.</text>
</comment>
<dbReference type="InterPro" id="IPR018060">
    <property type="entry name" value="HTH_AraC"/>
</dbReference>
<evidence type="ECO:0000313" key="3">
    <source>
        <dbReference type="Proteomes" id="UP000451233"/>
    </source>
</evidence>
<dbReference type="Pfam" id="PF20240">
    <property type="entry name" value="DUF6597"/>
    <property type="match status" value="1"/>
</dbReference>
<dbReference type="GO" id="GO:0043565">
    <property type="term" value="F:sequence-specific DNA binding"/>
    <property type="evidence" value="ECO:0007669"/>
    <property type="project" value="InterPro"/>
</dbReference>
<sequence>MAAQSRFIKPPPPLSAFVDFFWMIENPSPEAQDVVVLPDGRIDILFSVSPAEPYGVMLMGLGNRPSQNTILPGSKTFAISFNLSAAVYLPGAGIASTLNTVTSLADDFWGITAADMDNFEHFCQKVSHKMGTMIASRADERKIRLFRLIYAENGAMSVNALAEKVAWNSRQINRYFNKQFGLSLKEYCTILRFRASFAHLKEGKLYPRQDYTDQAHFIKEIKKFSGVVPKELSRNENDRFIHLRTLGV</sequence>
<reference evidence="2 3" key="1">
    <citation type="submission" date="2019-11" db="EMBL/GenBank/DDBJ databases">
        <title>Pedobacter sp. HMF7056 Genome sequencing and assembly.</title>
        <authorList>
            <person name="Kang H."/>
            <person name="Kim H."/>
            <person name="Joh K."/>
        </authorList>
    </citation>
    <scope>NUCLEOTIDE SEQUENCE [LARGE SCALE GENOMIC DNA]</scope>
    <source>
        <strain evidence="2 3">HMF7056</strain>
    </source>
</reference>
<accession>A0A7K1XSJ2</accession>
<dbReference type="Gene3D" id="1.10.10.60">
    <property type="entry name" value="Homeodomain-like"/>
    <property type="match status" value="1"/>
</dbReference>
<evidence type="ECO:0000313" key="2">
    <source>
        <dbReference type="EMBL" id="MXV13858.1"/>
    </source>
</evidence>
<organism evidence="2 3">
    <name type="scientific">Hufsiella ginkgonis</name>
    <dbReference type="NCBI Taxonomy" id="2695274"/>
    <lineage>
        <taxon>Bacteria</taxon>
        <taxon>Pseudomonadati</taxon>
        <taxon>Bacteroidota</taxon>
        <taxon>Sphingobacteriia</taxon>
        <taxon>Sphingobacteriales</taxon>
        <taxon>Sphingobacteriaceae</taxon>
        <taxon>Hufsiella</taxon>
    </lineage>
</organism>
<dbReference type="EMBL" id="WVHS01000001">
    <property type="protein sequence ID" value="MXV13858.1"/>
    <property type="molecule type" value="Genomic_DNA"/>
</dbReference>
<dbReference type="RefSeq" id="WP_160904885.1">
    <property type="nucleotide sequence ID" value="NZ_WVHS01000001.1"/>
</dbReference>
<dbReference type="PROSITE" id="PS01124">
    <property type="entry name" value="HTH_ARAC_FAMILY_2"/>
    <property type="match status" value="1"/>
</dbReference>
<feature type="domain" description="HTH araC/xylS-type" evidence="1">
    <location>
        <begin position="140"/>
        <end position="235"/>
    </location>
</feature>
<gene>
    <name evidence="2" type="ORF">GS398_00965</name>
</gene>
<dbReference type="Proteomes" id="UP000451233">
    <property type="component" value="Unassembled WGS sequence"/>
</dbReference>
<name>A0A7K1XSJ2_9SPHI</name>
<proteinExistence type="predicted"/>
<protein>
    <submittedName>
        <fullName evidence="2">AraC family transcriptional regulator</fullName>
    </submittedName>
</protein>